<dbReference type="PANTHER" id="PTHR42803">
    <property type="entry name" value="ACYL-COA DEHYDROGENASE"/>
    <property type="match status" value="1"/>
</dbReference>
<evidence type="ECO:0000256" key="6">
    <source>
        <dbReference type="ARBA" id="ARBA00051388"/>
    </source>
</evidence>
<dbReference type="AlphaFoldDB" id="A0A3S0HWV2"/>
<dbReference type="InterPro" id="IPR009075">
    <property type="entry name" value="AcylCo_DH/oxidase_C"/>
</dbReference>
<dbReference type="RefSeq" id="WP_126620609.1">
    <property type="nucleotide sequence ID" value="NZ_JBHUCY010000020.1"/>
</dbReference>
<evidence type="ECO:0000259" key="12">
    <source>
        <dbReference type="Pfam" id="PF02770"/>
    </source>
</evidence>
<comment type="cofactor">
    <cofactor evidence="1 10">
        <name>FAD</name>
        <dbReference type="ChEBI" id="CHEBI:57692"/>
    </cofactor>
</comment>
<evidence type="ECO:0000259" key="13">
    <source>
        <dbReference type="Pfam" id="PF02771"/>
    </source>
</evidence>
<keyword evidence="4 10" id="KW-0274">FAD</keyword>
<dbReference type="EMBL" id="RXMA01000049">
    <property type="protein sequence ID" value="RTR13029.1"/>
    <property type="molecule type" value="Genomic_DNA"/>
</dbReference>
<evidence type="ECO:0000256" key="1">
    <source>
        <dbReference type="ARBA" id="ARBA00001974"/>
    </source>
</evidence>
<dbReference type="InterPro" id="IPR006091">
    <property type="entry name" value="Acyl-CoA_Oxase/DH_mid-dom"/>
</dbReference>
<dbReference type="EC" id="1.3.99.41" evidence="8"/>
<proteinExistence type="inferred from homology"/>
<dbReference type="GO" id="GO:0050660">
    <property type="term" value="F:flavin adenine dinucleotide binding"/>
    <property type="evidence" value="ECO:0007669"/>
    <property type="project" value="InterPro"/>
</dbReference>
<evidence type="ECO:0000256" key="2">
    <source>
        <dbReference type="ARBA" id="ARBA00009347"/>
    </source>
</evidence>
<reference evidence="15 16" key="1">
    <citation type="submission" date="2018-12" db="EMBL/GenBank/DDBJ databases">
        <authorList>
            <person name="Yang Y."/>
        </authorList>
    </citation>
    <scope>NUCLEOTIDE SEQUENCE [LARGE SCALE GENOMIC DNA]</scope>
    <source>
        <strain evidence="15 16">L-25-5w-1</strain>
    </source>
</reference>
<evidence type="ECO:0000259" key="11">
    <source>
        <dbReference type="Pfam" id="PF00441"/>
    </source>
</evidence>
<dbReference type="InterPro" id="IPR036250">
    <property type="entry name" value="AcylCo_DH-like_C"/>
</dbReference>
<dbReference type="Pfam" id="PF02770">
    <property type="entry name" value="Acyl-CoA_dh_M"/>
    <property type="match status" value="1"/>
</dbReference>
<protein>
    <recommendedName>
        <fullName evidence="9">3-methylmercaptopropionyl-CoA dehydrogenase</fullName>
        <ecNumber evidence="8">1.3.99.41</ecNumber>
    </recommendedName>
</protein>
<keyword evidence="16" id="KW-1185">Reference proteome</keyword>
<accession>A0A3S0HWV2</accession>
<feature type="domain" description="Acetyl-CoA dehydrogenase-like C-terminal" evidence="14">
    <location>
        <begin position="479"/>
        <end position="593"/>
    </location>
</feature>
<dbReference type="InterPro" id="IPR037069">
    <property type="entry name" value="AcylCoA_DH/ox_N_sf"/>
</dbReference>
<sequence length="597" mass="63650">MTTFTAPLRDIRFVLDEVANLGAVSALPGFEDSTGELVDSILGEAGRIAEDVLAPLNRTGDRQGARWSEGRVTTPDGWGDAWKTLIDGGWNGLAFEPEWGGMGLPNTLNVAVGELWHAANMAFGLCPLLTQGAVNALRQFGSDALKAVYLPPMVSGVWTGTMNLTEPQAGSDLAAIRTRAVPMEDGSHRLFGQKIFITYGDHDLTDNIIHLVLARLPDAPEGVKGISLFLVPKRLVNPDGSLGARNDVSCVSLEHKLGIHGSPTAVLAFGEQGGAQGWLVGEPNKGLAQMFVMMNHARQSVGLQGLAIAERAYQQARAYARDRVQGVPAGWQGTSRAAIIHHPDVRRTLMGMKARIEAMRALVYSTAAAHDRRHRHPDAKTRAEAAALEELLTPVTKGWCTETGQDIASLGIQIHGGMGYIEETGAAQHLRDARITTIYEGTTAIQANDLVNRKLLRDGGAALSAYTAEVARNADAMTASDNLHLQTLGRGLADACRSLNDMARWILKQGQHPDLTAGAAGPFLDAFGLVAGGHGLGIGARAALRRLQAGETDDGFLSAKLATAAFYAHHILCRVAAHRVTVIDGTQAIMDVDVDQL</sequence>
<dbReference type="OrthoDB" id="5510711at2"/>
<evidence type="ECO:0000256" key="4">
    <source>
        <dbReference type="ARBA" id="ARBA00022827"/>
    </source>
</evidence>
<dbReference type="InterPro" id="IPR052166">
    <property type="entry name" value="Diverse_Acyl-CoA_DH"/>
</dbReference>
<dbReference type="PANTHER" id="PTHR42803:SF1">
    <property type="entry name" value="BROAD-SPECIFICITY LINEAR ACYL-COA DEHYDROGENASE FADE5"/>
    <property type="match status" value="1"/>
</dbReference>
<dbReference type="Proteomes" id="UP000277007">
    <property type="component" value="Unassembled WGS sequence"/>
</dbReference>
<dbReference type="Pfam" id="PF02771">
    <property type="entry name" value="Acyl-CoA_dh_N"/>
    <property type="match status" value="1"/>
</dbReference>
<feature type="domain" description="Acyl-CoA dehydrogenase/oxidase N-terminal" evidence="13">
    <location>
        <begin position="74"/>
        <end position="156"/>
    </location>
</feature>
<dbReference type="InterPro" id="IPR009100">
    <property type="entry name" value="AcylCoA_DH/oxidase_NM_dom_sf"/>
</dbReference>
<evidence type="ECO:0000256" key="10">
    <source>
        <dbReference type="RuleBase" id="RU362125"/>
    </source>
</evidence>
<comment type="caution">
    <text evidence="15">The sequence shown here is derived from an EMBL/GenBank/DDBJ whole genome shotgun (WGS) entry which is preliminary data.</text>
</comment>
<dbReference type="InterPro" id="IPR046373">
    <property type="entry name" value="Acyl-CoA_Oxase/DH_mid-dom_sf"/>
</dbReference>
<keyword evidence="5 10" id="KW-0560">Oxidoreductase</keyword>
<dbReference type="FunFam" id="2.40.110.10:FF:000031">
    <property type="entry name" value="Acyl-CoA dehydrogenase, putative"/>
    <property type="match status" value="1"/>
</dbReference>
<evidence type="ECO:0000256" key="3">
    <source>
        <dbReference type="ARBA" id="ARBA00022630"/>
    </source>
</evidence>
<feature type="domain" description="Acyl-CoA oxidase/dehydrogenase middle" evidence="12">
    <location>
        <begin position="162"/>
        <end position="269"/>
    </location>
</feature>
<dbReference type="InterPro" id="IPR025878">
    <property type="entry name" value="Acyl-CoA_dh-like_C_dom"/>
</dbReference>
<comment type="similarity">
    <text evidence="2 10">Belongs to the acyl-CoA dehydrogenase family.</text>
</comment>
<keyword evidence="3 10" id="KW-0285">Flavoprotein</keyword>
<dbReference type="InterPro" id="IPR013786">
    <property type="entry name" value="AcylCoA_DH/ox_N"/>
</dbReference>
<feature type="domain" description="Acyl-CoA dehydrogenase/oxidase C-terminal" evidence="11">
    <location>
        <begin position="284"/>
        <end position="453"/>
    </location>
</feature>
<dbReference type="Gene3D" id="2.40.110.10">
    <property type="entry name" value="Butyryl-CoA Dehydrogenase, subunit A, domain 2"/>
    <property type="match status" value="1"/>
</dbReference>
<evidence type="ECO:0000256" key="9">
    <source>
        <dbReference type="ARBA" id="ARBA00069043"/>
    </source>
</evidence>
<dbReference type="Gene3D" id="1.20.140.10">
    <property type="entry name" value="Butyryl-CoA Dehydrogenase, subunit A, domain 3"/>
    <property type="match status" value="1"/>
</dbReference>
<comment type="function">
    <text evidence="7">Involved in the assimilation of dimethylsulphoniopropionate (DMSP), an important compound in the fixation of carbon in marine phytoplankton, by mediating the conversion of 3-(methylthio)propanoyl-CoA (MMPA-CoA) to 3-(methylthio)acryloyl-CoA (MTA-CoA).</text>
</comment>
<evidence type="ECO:0000256" key="5">
    <source>
        <dbReference type="ARBA" id="ARBA00023002"/>
    </source>
</evidence>
<dbReference type="Pfam" id="PF12806">
    <property type="entry name" value="Acyl-CoA_dh_C"/>
    <property type="match status" value="1"/>
</dbReference>
<name>A0A3S0HWV2_9PROT</name>
<dbReference type="Pfam" id="PF00441">
    <property type="entry name" value="Acyl-CoA_dh_1"/>
    <property type="match status" value="1"/>
</dbReference>
<dbReference type="SUPFAM" id="SSF56645">
    <property type="entry name" value="Acyl-CoA dehydrogenase NM domain-like"/>
    <property type="match status" value="1"/>
</dbReference>
<evidence type="ECO:0000313" key="16">
    <source>
        <dbReference type="Proteomes" id="UP000277007"/>
    </source>
</evidence>
<dbReference type="GO" id="GO:0016627">
    <property type="term" value="F:oxidoreductase activity, acting on the CH-CH group of donors"/>
    <property type="evidence" value="ECO:0007669"/>
    <property type="project" value="InterPro"/>
</dbReference>
<dbReference type="Gene3D" id="1.10.540.10">
    <property type="entry name" value="Acyl-CoA dehydrogenase/oxidase, N-terminal domain"/>
    <property type="match status" value="1"/>
</dbReference>
<evidence type="ECO:0000256" key="8">
    <source>
        <dbReference type="ARBA" id="ARBA00066694"/>
    </source>
</evidence>
<dbReference type="SUPFAM" id="SSF47203">
    <property type="entry name" value="Acyl-CoA dehydrogenase C-terminal domain-like"/>
    <property type="match status" value="1"/>
</dbReference>
<evidence type="ECO:0000259" key="14">
    <source>
        <dbReference type="Pfam" id="PF12806"/>
    </source>
</evidence>
<gene>
    <name evidence="15" type="ORF">EJ903_25050</name>
</gene>
<evidence type="ECO:0000313" key="15">
    <source>
        <dbReference type="EMBL" id="RTR13029.1"/>
    </source>
</evidence>
<comment type="catalytic activity">
    <reaction evidence="6">
        <text>3-(methylsulfanyl)propanoyl-CoA + oxidized [electron-transfer flavoprotein] + H(+) = 3-(methylsulfanyl)acryloyl-CoA + reduced [electron-transfer flavoprotein]</text>
        <dbReference type="Rhea" id="RHEA:52612"/>
        <dbReference type="Rhea" id="RHEA-COMP:10685"/>
        <dbReference type="Rhea" id="RHEA-COMP:10686"/>
        <dbReference type="ChEBI" id="CHEBI:15378"/>
        <dbReference type="ChEBI" id="CHEBI:57692"/>
        <dbReference type="ChEBI" id="CHEBI:58307"/>
        <dbReference type="ChEBI" id="CHEBI:82815"/>
        <dbReference type="ChEBI" id="CHEBI:84994"/>
        <dbReference type="EC" id="1.3.99.41"/>
    </reaction>
    <physiologicalReaction direction="left-to-right" evidence="6">
        <dbReference type="Rhea" id="RHEA:52613"/>
    </physiologicalReaction>
</comment>
<organism evidence="15 16">
    <name type="scientific">Azospirillum griseum</name>
    <dbReference type="NCBI Taxonomy" id="2496639"/>
    <lineage>
        <taxon>Bacteria</taxon>
        <taxon>Pseudomonadati</taxon>
        <taxon>Pseudomonadota</taxon>
        <taxon>Alphaproteobacteria</taxon>
        <taxon>Rhodospirillales</taxon>
        <taxon>Azospirillaceae</taxon>
        <taxon>Azospirillum</taxon>
    </lineage>
</organism>
<evidence type="ECO:0000256" key="7">
    <source>
        <dbReference type="ARBA" id="ARBA00058683"/>
    </source>
</evidence>